<evidence type="ECO:0000256" key="1">
    <source>
        <dbReference type="ARBA" id="ARBA00022723"/>
    </source>
</evidence>
<keyword evidence="2" id="KW-0863">Zinc-finger</keyword>
<evidence type="ECO:0000313" key="6">
    <source>
        <dbReference type="Proteomes" id="UP000724874"/>
    </source>
</evidence>
<evidence type="ECO:0000256" key="3">
    <source>
        <dbReference type="ARBA" id="ARBA00022833"/>
    </source>
</evidence>
<dbReference type="GO" id="GO:0008270">
    <property type="term" value="F:zinc ion binding"/>
    <property type="evidence" value="ECO:0007669"/>
    <property type="project" value="UniProtKB-KW"/>
</dbReference>
<dbReference type="EMBL" id="JADNYJ010000028">
    <property type="protein sequence ID" value="KAF8903961.1"/>
    <property type="molecule type" value="Genomic_DNA"/>
</dbReference>
<name>A0A9P5TP44_GYMJU</name>
<dbReference type="InterPro" id="IPR011011">
    <property type="entry name" value="Znf_FYVE_PHD"/>
</dbReference>
<dbReference type="SMART" id="SM00249">
    <property type="entry name" value="PHD"/>
    <property type="match status" value="1"/>
</dbReference>
<accession>A0A9P5TP44</accession>
<dbReference type="InterPro" id="IPR001965">
    <property type="entry name" value="Znf_PHD"/>
</dbReference>
<keyword evidence="1" id="KW-0479">Metal-binding</keyword>
<dbReference type="PROSITE" id="PS01359">
    <property type="entry name" value="ZF_PHD_1"/>
    <property type="match status" value="1"/>
</dbReference>
<feature type="domain" description="Zinc finger PHD-type" evidence="4">
    <location>
        <begin position="3"/>
        <end position="50"/>
    </location>
</feature>
<keyword evidence="3" id="KW-0862">Zinc</keyword>
<dbReference type="InterPro" id="IPR019786">
    <property type="entry name" value="Zinc_finger_PHD-type_CS"/>
</dbReference>
<dbReference type="Proteomes" id="UP000724874">
    <property type="component" value="Unassembled WGS sequence"/>
</dbReference>
<feature type="non-terminal residue" evidence="5">
    <location>
        <position position="63"/>
    </location>
</feature>
<protein>
    <recommendedName>
        <fullName evidence="4">Zinc finger PHD-type domain-containing protein</fullName>
    </recommendedName>
</protein>
<dbReference type="InterPro" id="IPR013083">
    <property type="entry name" value="Znf_RING/FYVE/PHD"/>
</dbReference>
<proteinExistence type="predicted"/>
<dbReference type="SUPFAM" id="SSF57903">
    <property type="entry name" value="FYVE/PHD zinc finger"/>
    <property type="match status" value="1"/>
</dbReference>
<reference evidence="5" key="1">
    <citation type="submission" date="2020-11" db="EMBL/GenBank/DDBJ databases">
        <authorList>
            <consortium name="DOE Joint Genome Institute"/>
            <person name="Ahrendt S."/>
            <person name="Riley R."/>
            <person name="Andreopoulos W."/>
            <person name="LaButti K."/>
            <person name="Pangilinan J."/>
            <person name="Ruiz-duenas F.J."/>
            <person name="Barrasa J.M."/>
            <person name="Sanchez-Garcia M."/>
            <person name="Camarero S."/>
            <person name="Miyauchi S."/>
            <person name="Serrano A."/>
            <person name="Linde D."/>
            <person name="Babiker R."/>
            <person name="Drula E."/>
            <person name="Ayuso-Fernandez I."/>
            <person name="Pacheco R."/>
            <person name="Padilla G."/>
            <person name="Ferreira P."/>
            <person name="Barriuso J."/>
            <person name="Kellner H."/>
            <person name="Castanera R."/>
            <person name="Alfaro M."/>
            <person name="Ramirez L."/>
            <person name="Pisabarro A.G."/>
            <person name="Kuo A."/>
            <person name="Tritt A."/>
            <person name="Lipzen A."/>
            <person name="He G."/>
            <person name="Yan M."/>
            <person name="Ng V."/>
            <person name="Cullen D."/>
            <person name="Martin F."/>
            <person name="Rosso M.-N."/>
            <person name="Henrissat B."/>
            <person name="Hibbett D."/>
            <person name="Martinez A.T."/>
            <person name="Grigoriev I.V."/>
        </authorList>
    </citation>
    <scope>NUCLEOTIDE SEQUENCE</scope>
    <source>
        <strain evidence="5">AH 44721</strain>
    </source>
</reference>
<dbReference type="AlphaFoldDB" id="A0A9P5TP44"/>
<dbReference type="Gene3D" id="3.30.40.10">
    <property type="entry name" value="Zinc/RING finger domain, C3HC4 (zinc finger)"/>
    <property type="match status" value="1"/>
</dbReference>
<organism evidence="5 6">
    <name type="scientific">Gymnopilus junonius</name>
    <name type="common">Spectacular rustgill mushroom</name>
    <name type="synonym">Gymnopilus spectabilis subsp. junonius</name>
    <dbReference type="NCBI Taxonomy" id="109634"/>
    <lineage>
        <taxon>Eukaryota</taxon>
        <taxon>Fungi</taxon>
        <taxon>Dikarya</taxon>
        <taxon>Basidiomycota</taxon>
        <taxon>Agaricomycotina</taxon>
        <taxon>Agaricomycetes</taxon>
        <taxon>Agaricomycetidae</taxon>
        <taxon>Agaricales</taxon>
        <taxon>Agaricineae</taxon>
        <taxon>Hymenogastraceae</taxon>
        <taxon>Gymnopilus</taxon>
    </lineage>
</organism>
<evidence type="ECO:0000256" key="2">
    <source>
        <dbReference type="ARBA" id="ARBA00022771"/>
    </source>
</evidence>
<sequence length="63" mass="7055">LDDCLCGLRVDLTADDVIECKRPGCETRWYHLICVSVDQALHNWACEACMKSKSGRGGKVAWQ</sequence>
<comment type="caution">
    <text evidence="5">The sequence shown here is derived from an EMBL/GenBank/DDBJ whole genome shotgun (WGS) entry which is preliminary data.</text>
</comment>
<evidence type="ECO:0000313" key="5">
    <source>
        <dbReference type="EMBL" id="KAF8903961.1"/>
    </source>
</evidence>
<dbReference type="OrthoDB" id="3267958at2759"/>
<evidence type="ECO:0000259" key="4">
    <source>
        <dbReference type="SMART" id="SM00249"/>
    </source>
</evidence>
<keyword evidence="6" id="KW-1185">Reference proteome</keyword>
<gene>
    <name evidence="5" type="ORF">CPB84DRAFT_1677711</name>
</gene>